<accession>A0A818Z2Z5</accession>
<feature type="transmembrane region" description="Helical" evidence="1">
    <location>
        <begin position="47"/>
        <end position="72"/>
    </location>
</feature>
<organism evidence="2 3">
    <name type="scientific">Adineta steineri</name>
    <dbReference type="NCBI Taxonomy" id="433720"/>
    <lineage>
        <taxon>Eukaryota</taxon>
        <taxon>Metazoa</taxon>
        <taxon>Spiralia</taxon>
        <taxon>Gnathifera</taxon>
        <taxon>Rotifera</taxon>
        <taxon>Eurotatoria</taxon>
        <taxon>Bdelloidea</taxon>
        <taxon>Adinetida</taxon>
        <taxon>Adinetidae</taxon>
        <taxon>Adineta</taxon>
    </lineage>
</organism>
<sequence>MADVSDISSVSWTDESFEIQSSTSSGSSVTDNKIKEKSPTVNKRNKIIFTISIIIILIIIIIITITVSLVYIHKTSTQTSFSTNDNQTESTFTTAATIYDVGNGGASGDPPCLSYTVINDPTRNANAPGIGGTCDNGPLFNTSIGGRWIRFVGAGGTTMAITPPGREHCGAFLAVWYNGTLPLTSETIVNGNGCFETYAGECTLQVLISVVKCDNFWNYNINENNTVNIMVHIVFYWILISVIQSCESLRCYSCNGEKQCGVLFSSKFSDIKIVYGNDLYDSCSITVNASGLTIRSLMPSYACRSSPYQFCCNQDLCNSLSSPPLPAFTTLTCAIDVCHTNDSHCNYSIVYLSSATESCIRKHHGIVHNKSYQTGCTPNSTTMISATGESISNDLFCCNYPECNQQILPRGEAIHCYTCDSRITGLKDCNILNPMSKYVYNSASSNPSESCAMIVGLAGKDFITGHKYPAFTIRTFINNCTNQSFGNVTYGGVTFEGRIDCCSTSLCNKSPLYTTLQSLKPKHINPTIKTIVVILVICLGFTFVTMGILLSVYRFRMSKPDSRYIPNVLSDGVTVLFLPRR</sequence>
<feature type="transmembrane region" description="Helical" evidence="1">
    <location>
        <begin position="531"/>
        <end position="553"/>
    </location>
</feature>
<comment type="caution">
    <text evidence="2">The sequence shown here is derived from an EMBL/GenBank/DDBJ whole genome shotgun (WGS) entry which is preliminary data.</text>
</comment>
<evidence type="ECO:0000313" key="3">
    <source>
        <dbReference type="Proteomes" id="UP000663868"/>
    </source>
</evidence>
<keyword evidence="1" id="KW-1133">Transmembrane helix</keyword>
<dbReference type="AlphaFoldDB" id="A0A818Z2Z5"/>
<protein>
    <submittedName>
        <fullName evidence="2">Uncharacterized protein</fullName>
    </submittedName>
</protein>
<keyword evidence="1" id="KW-0812">Transmembrane</keyword>
<reference evidence="2" key="1">
    <citation type="submission" date="2021-02" db="EMBL/GenBank/DDBJ databases">
        <authorList>
            <person name="Nowell W R."/>
        </authorList>
    </citation>
    <scope>NUCLEOTIDE SEQUENCE</scope>
</reference>
<dbReference type="EMBL" id="CAJOBB010000849">
    <property type="protein sequence ID" value="CAF3764132.1"/>
    <property type="molecule type" value="Genomic_DNA"/>
</dbReference>
<evidence type="ECO:0000256" key="1">
    <source>
        <dbReference type="SAM" id="Phobius"/>
    </source>
</evidence>
<name>A0A818Z2Z5_9BILA</name>
<dbReference type="Proteomes" id="UP000663868">
    <property type="component" value="Unassembled WGS sequence"/>
</dbReference>
<evidence type="ECO:0000313" key="2">
    <source>
        <dbReference type="EMBL" id="CAF3764132.1"/>
    </source>
</evidence>
<keyword evidence="1" id="KW-0472">Membrane</keyword>
<gene>
    <name evidence="2" type="ORF">KXQ929_LOCUS14977</name>
</gene>
<proteinExistence type="predicted"/>